<keyword evidence="1" id="KW-0812">Transmembrane</keyword>
<dbReference type="Proteomes" id="UP001362999">
    <property type="component" value="Unassembled WGS sequence"/>
</dbReference>
<keyword evidence="3" id="KW-1185">Reference proteome</keyword>
<keyword evidence="1" id="KW-1133">Transmembrane helix</keyword>
<proteinExistence type="predicted"/>
<feature type="transmembrane region" description="Helical" evidence="1">
    <location>
        <begin position="50"/>
        <end position="70"/>
    </location>
</feature>
<gene>
    <name evidence="2" type="ORF">R3P38DRAFT_3184234</name>
</gene>
<name>A0AAW0C8R0_9AGAR</name>
<evidence type="ECO:0000313" key="3">
    <source>
        <dbReference type="Proteomes" id="UP001362999"/>
    </source>
</evidence>
<accession>A0AAW0C8R0</accession>
<sequence>MFDLHSVAAFKADGAALPLAALAGARRRGDSQALTESHGLNHFIHVNVDVHAAALIAYLVYLIVYLPYSLYLTPDYMTFALAVASDLAHALGALFEPTRTFRSFRAPALGWFVNVHLELLGFE</sequence>
<keyword evidence="1" id="KW-0472">Membrane</keyword>
<dbReference type="AlphaFoldDB" id="A0AAW0C8R0"/>
<comment type="caution">
    <text evidence="2">The sequence shown here is derived from an EMBL/GenBank/DDBJ whole genome shotgun (WGS) entry which is preliminary data.</text>
</comment>
<organism evidence="2 3">
    <name type="scientific">Favolaschia claudopus</name>
    <dbReference type="NCBI Taxonomy" id="2862362"/>
    <lineage>
        <taxon>Eukaryota</taxon>
        <taxon>Fungi</taxon>
        <taxon>Dikarya</taxon>
        <taxon>Basidiomycota</taxon>
        <taxon>Agaricomycotina</taxon>
        <taxon>Agaricomycetes</taxon>
        <taxon>Agaricomycetidae</taxon>
        <taxon>Agaricales</taxon>
        <taxon>Marasmiineae</taxon>
        <taxon>Mycenaceae</taxon>
        <taxon>Favolaschia</taxon>
    </lineage>
</organism>
<evidence type="ECO:0000313" key="2">
    <source>
        <dbReference type="EMBL" id="KAK7034833.1"/>
    </source>
</evidence>
<dbReference type="EMBL" id="JAWWNJ010000020">
    <property type="protein sequence ID" value="KAK7034833.1"/>
    <property type="molecule type" value="Genomic_DNA"/>
</dbReference>
<evidence type="ECO:0000256" key="1">
    <source>
        <dbReference type="SAM" id="Phobius"/>
    </source>
</evidence>
<reference evidence="2 3" key="1">
    <citation type="journal article" date="2024" name="J Genomics">
        <title>Draft genome sequencing and assembly of Favolaschia claudopus CIRM-BRFM 2984 isolated from oak limbs.</title>
        <authorList>
            <person name="Navarro D."/>
            <person name="Drula E."/>
            <person name="Chaduli D."/>
            <person name="Cazenave R."/>
            <person name="Ahrendt S."/>
            <person name="Wang J."/>
            <person name="Lipzen A."/>
            <person name="Daum C."/>
            <person name="Barry K."/>
            <person name="Grigoriev I.V."/>
            <person name="Favel A."/>
            <person name="Rosso M.N."/>
            <person name="Martin F."/>
        </authorList>
    </citation>
    <scope>NUCLEOTIDE SEQUENCE [LARGE SCALE GENOMIC DNA]</scope>
    <source>
        <strain evidence="2 3">CIRM-BRFM 2984</strain>
    </source>
</reference>
<protein>
    <submittedName>
        <fullName evidence="2">Uncharacterized protein</fullName>
    </submittedName>
</protein>